<reference evidence="1 2" key="1">
    <citation type="journal article" date="2020" name="Microb. Ecol.">
        <title>Ecogenomics of the Marine Benthic Filamentous Cyanobacterium Adonisia.</title>
        <authorList>
            <person name="Walter J.M."/>
            <person name="Coutinho F.H."/>
            <person name="Leomil L."/>
            <person name="Hargreaves P.I."/>
            <person name="Campeao M.E."/>
            <person name="Vieira V.V."/>
            <person name="Silva B.S."/>
            <person name="Fistarol G.O."/>
            <person name="Salomon P.S."/>
            <person name="Sawabe T."/>
            <person name="Mino S."/>
            <person name="Hosokawa M."/>
            <person name="Miyashita H."/>
            <person name="Maruyama F."/>
            <person name="van Verk M.C."/>
            <person name="Dutilh B.E."/>
            <person name="Thompson C.C."/>
            <person name="Thompson F.L."/>
        </authorList>
    </citation>
    <scope>NUCLEOTIDE SEQUENCE [LARGE SCALE GENOMIC DNA]</scope>
    <source>
        <strain evidence="1 2">CCMR0081</strain>
    </source>
</reference>
<sequence length="82" mass="9551">MKTLELDRKELANHLATPMIIFDHQTPEEVMIAADQMVQRSFALQQFIQGQLNWDDYLMLLDDHGIDAIHAHDDWVNGITYL</sequence>
<keyword evidence="2" id="KW-1185">Reference proteome</keyword>
<evidence type="ECO:0000313" key="2">
    <source>
        <dbReference type="Proteomes" id="UP000481033"/>
    </source>
</evidence>
<protein>
    <submittedName>
        <fullName evidence="1">Uncharacterized protein</fullName>
    </submittedName>
</protein>
<dbReference type="Proteomes" id="UP000481033">
    <property type="component" value="Unassembled WGS sequence"/>
</dbReference>
<comment type="caution">
    <text evidence="1">The sequence shown here is derived from an EMBL/GenBank/DDBJ whole genome shotgun (WGS) entry which is preliminary data.</text>
</comment>
<dbReference type="AlphaFoldDB" id="A0A6M0RPV8"/>
<accession>A0A6M0RPV8</accession>
<organism evidence="1 2">
    <name type="scientific">Adonisia turfae CCMR0081</name>
    <dbReference type="NCBI Taxonomy" id="2292702"/>
    <lineage>
        <taxon>Bacteria</taxon>
        <taxon>Bacillati</taxon>
        <taxon>Cyanobacteriota</taxon>
        <taxon>Adonisia</taxon>
        <taxon>Adonisia turfae</taxon>
    </lineage>
</organism>
<evidence type="ECO:0000313" key="1">
    <source>
        <dbReference type="EMBL" id="NEZ57803.1"/>
    </source>
</evidence>
<name>A0A6M0RPV8_9CYAN</name>
<dbReference type="EMBL" id="QXHD01000004">
    <property type="protein sequence ID" value="NEZ57803.1"/>
    <property type="molecule type" value="Genomic_DNA"/>
</dbReference>
<gene>
    <name evidence="1" type="ORF">DXZ20_19565</name>
</gene>
<proteinExistence type="predicted"/>